<protein>
    <submittedName>
        <fullName evidence="1">Uncharacterized protein</fullName>
    </submittedName>
</protein>
<keyword evidence="2" id="KW-1185">Reference proteome</keyword>
<organism evidence="1 2">
    <name type="scientific">Thermogutta terrifontis</name>
    <dbReference type="NCBI Taxonomy" id="1331910"/>
    <lineage>
        <taxon>Bacteria</taxon>
        <taxon>Pseudomonadati</taxon>
        <taxon>Planctomycetota</taxon>
        <taxon>Planctomycetia</taxon>
        <taxon>Pirellulales</taxon>
        <taxon>Thermoguttaceae</taxon>
        <taxon>Thermogutta</taxon>
    </lineage>
</organism>
<name>A0A286RD51_9BACT</name>
<dbReference type="KEGG" id="ttf:THTE_1286"/>
<dbReference type="EMBL" id="CP018477">
    <property type="protein sequence ID" value="ASV73888.1"/>
    <property type="molecule type" value="Genomic_DNA"/>
</dbReference>
<reference evidence="1 2" key="1">
    <citation type="journal article" name="Front. Microbiol.">
        <title>Sugar Metabolism of the First Thermophilic Planctomycete Thermogutta terrifontis: Comparative Genomic and Transcriptomic Approaches.</title>
        <authorList>
            <person name="Elcheninov A.G."/>
            <person name="Menzel P."/>
            <person name="Gudbergsdottir S.R."/>
            <person name="Slesarev A.I."/>
            <person name="Kadnikov V.V."/>
            <person name="Krogh A."/>
            <person name="Bonch-Osmolovskaya E.A."/>
            <person name="Peng X."/>
            <person name="Kublanov I.V."/>
        </authorList>
    </citation>
    <scope>NUCLEOTIDE SEQUENCE [LARGE SCALE GENOMIC DNA]</scope>
    <source>
        <strain evidence="1 2">R1</strain>
    </source>
</reference>
<evidence type="ECO:0000313" key="2">
    <source>
        <dbReference type="Proteomes" id="UP000215086"/>
    </source>
</evidence>
<accession>A0A286RD51</accession>
<gene>
    <name evidence="1" type="ORF">THTE_1286</name>
</gene>
<dbReference type="AlphaFoldDB" id="A0A286RD51"/>
<dbReference type="Proteomes" id="UP000215086">
    <property type="component" value="Chromosome"/>
</dbReference>
<evidence type="ECO:0000313" key="1">
    <source>
        <dbReference type="EMBL" id="ASV73888.1"/>
    </source>
</evidence>
<proteinExistence type="predicted"/>
<sequence length="38" mass="4129">MGASKLCVTLEWPDGSTCDIVKGKREGEQALFPGNRFS</sequence>